<feature type="domain" description="Orc1-like AAA ATPase" evidence="1">
    <location>
        <begin position="75"/>
        <end position="210"/>
    </location>
</feature>
<dbReference type="KEGG" id="gso:PH603_11590"/>
<dbReference type="InterPro" id="IPR041664">
    <property type="entry name" value="AAA_16"/>
</dbReference>
<evidence type="ECO:0000313" key="3">
    <source>
        <dbReference type="Proteomes" id="UP001217500"/>
    </source>
</evidence>
<sequence length="445" mass="50038">MPFLDMGQQAAKTGTAAAEPADAAIDRDIHNIRFRTLASDRPNKNAVEDSPFERARLLLREVFAPSAPVLDKNHFAGRTNELRRAISAIENERMHLIIYGKRGWGKTSFTNTLCMIAEEAGYAVCRASCSNATTFEGIFRDFLRQIPLLHDRTFLASHGADQSHLGFDTLLPEDGFSPKELTDVLSRLSTTRVIFVFDEFDRADEHKLRRQIADTIKSFSDRSVRATLIIVGVADTLDDLLGFHESIERNVTGLPMRLLSSGEFEELISIGETVSGVSFPLAVRDRISNLSRQIPYFTRLLCLHAAQSALEDQRWEVRNGDVDYAVEKALDDTATLIDRNHRRLIDETETGPAKDFFHCLASVSTNDEGDFTMDALVTEYEATTKTHISKLSIGSKLSLLARPGIDFLSKHEDDNKIKYRLHDPMTGFYLRLIQDRNQTGKIKKS</sequence>
<dbReference type="Gene3D" id="3.40.50.300">
    <property type="entry name" value="P-loop containing nucleotide triphosphate hydrolases"/>
    <property type="match status" value="1"/>
</dbReference>
<dbReference type="InterPro" id="IPR027417">
    <property type="entry name" value="P-loop_NTPase"/>
</dbReference>
<dbReference type="Pfam" id="PF13191">
    <property type="entry name" value="AAA_16"/>
    <property type="match status" value="1"/>
</dbReference>
<dbReference type="PANTHER" id="PTHR34301">
    <property type="entry name" value="DNA-BINDING PROTEIN-RELATED"/>
    <property type="match status" value="1"/>
</dbReference>
<evidence type="ECO:0000313" key="2">
    <source>
        <dbReference type="EMBL" id="WCL53178.1"/>
    </source>
</evidence>
<accession>A0AAE9XTP4</accession>
<name>A0AAE9XTP4_9PROT</name>
<protein>
    <submittedName>
        <fullName evidence="2">ATP-binding protein</fullName>
    </submittedName>
</protein>
<gene>
    <name evidence="2" type="ORF">PH603_11590</name>
</gene>
<keyword evidence="2" id="KW-0547">Nucleotide-binding</keyword>
<dbReference type="GO" id="GO:0005524">
    <property type="term" value="F:ATP binding"/>
    <property type="evidence" value="ECO:0007669"/>
    <property type="project" value="UniProtKB-KW"/>
</dbReference>
<dbReference type="SUPFAM" id="SSF52540">
    <property type="entry name" value="P-loop containing nucleoside triphosphate hydrolases"/>
    <property type="match status" value="1"/>
</dbReference>
<organism evidence="2 3">
    <name type="scientific">Gimibacter soli</name>
    <dbReference type="NCBI Taxonomy" id="3024400"/>
    <lineage>
        <taxon>Bacteria</taxon>
        <taxon>Pseudomonadati</taxon>
        <taxon>Pseudomonadota</taxon>
        <taxon>Alphaproteobacteria</taxon>
        <taxon>Kordiimonadales</taxon>
        <taxon>Temperatibacteraceae</taxon>
        <taxon>Gimibacter</taxon>
    </lineage>
</organism>
<evidence type="ECO:0000259" key="1">
    <source>
        <dbReference type="Pfam" id="PF13191"/>
    </source>
</evidence>
<dbReference type="AlphaFoldDB" id="A0AAE9XTP4"/>
<dbReference type="EMBL" id="CP116805">
    <property type="protein sequence ID" value="WCL53178.1"/>
    <property type="molecule type" value="Genomic_DNA"/>
</dbReference>
<keyword evidence="3" id="KW-1185">Reference proteome</keyword>
<reference evidence="2" key="1">
    <citation type="submission" date="2023-01" db="EMBL/GenBank/DDBJ databases">
        <title>The genome sequence of Kordiimonadaceae bacterium 6D33.</title>
        <authorList>
            <person name="Liu Y."/>
        </authorList>
    </citation>
    <scope>NUCLEOTIDE SEQUENCE</scope>
    <source>
        <strain evidence="2">6D33</strain>
    </source>
</reference>
<proteinExistence type="predicted"/>
<dbReference type="PANTHER" id="PTHR34301:SF8">
    <property type="entry name" value="ATPASE DOMAIN-CONTAINING PROTEIN"/>
    <property type="match status" value="1"/>
</dbReference>
<dbReference type="Proteomes" id="UP001217500">
    <property type="component" value="Chromosome"/>
</dbReference>
<dbReference type="RefSeq" id="WP_289502690.1">
    <property type="nucleotide sequence ID" value="NZ_CP116805.1"/>
</dbReference>
<keyword evidence="2" id="KW-0067">ATP-binding</keyword>